<reference evidence="8 9" key="1">
    <citation type="submission" date="2024-03" db="EMBL/GenBank/DDBJ databases">
        <title>Novel Streptomyces species of biotechnological and ecological value are a feature of Machair soil.</title>
        <authorList>
            <person name="Prole J.R."/>
            <person name="Goodfellow M."/>
            <person name="Allenby N."/>
            <person name="Ward A.C."/>
        </authorList>
    </citation>
    <scope>NUCLEOTIDE SEQUENCE [LARGE SCALE GENOMIC DNA]</scope>
    <source>
        <strain evidence="8 9">MS1.AVA.1</strain>
    </source>
</reference>
<dbReference type="InterPro" id="IPR001123">
    <property type="entry name" value="LeuE-type"/>
</dbReference>
<feature type="transmembrane region" description="Helical" evidence="7">
    <location>
        <begin position="41"/>
        <end position="66"/>
    </location>
</feature>
<evidence type="ECO:0000256" key="7">
    <source>
        <dbReference type="SAM" id="Phobius"/>
    </source>
</evidence>
<evidence type="ECO:0000256" key="4">
    <source>
        <dbReference type="ARBA" id="ARBA00022989"/>
    </source>
</evidence>
<organism evidence="8 9">
    <name type="scientific">Streptomyces machairae</name>
    <dbReference type="NCBI Taxonomy" id="3134109"/>
    <lineage>
        <taxon>Bacteria</taxon>
        <taxon>Bacillati</taxon>
        <taxon>Actinomycetota</taxon>
        <taxon>Actinomycetes</taxon>
        <taxon>Kitasatosporales</taxon>
        <taxon>Streptomycetaceae</taxon>
        <taxon>Streptomyces</taxon>
    </lineage>
</organism>
<keyword evidence="5 7" id="KW-0472">Membrane</keyword>
<gene>
    <name evidence="8" type="ORF">WKI71_14080</name>
</gene>
<evidence type="ECO:0000256" key="2">
    <source>
        <dbReference type="ARBA" id="ARBA00022475"/>
    </source>
</evidence>
<evidence type="ECO:0000256" key="3">
    <source>
        <dbReference type="ARBA" id="ARBA00022692"/>
    </source>
</evidence>
<comment type="caution">
    <text evidence="8">The sequence shown here is derived from an EMBL/GenBank/DDBJ whole genome shotgun (WGS) entry which is preliminary data.</text>
</comment>
<dbReference type="PIRSF" id="PIRSF006324">
    <property type="entry name" value="LeuE"/>
    <property type="match status" value="1"/>
</dbReference>
<evidence type="ECO:0000313" key="9">
    <source>
        <dbReference type="Proteomes" id="UP001376459"/>
    </source>
</evidence>
<keyword evidence="4 7" id="KW-1133">Transmembrane helix</keyword>
<keyword evidence="2" id="KW-1003">Cell membrane</keyword>
<sequence>MITLDSMGTFALIVGLLTLTPGLDSALILRTAALRHRRRAWGVVLGIQSGTLVWGVLTSLGVTTLLTASHLAYETLRWAGAAYLVWMGGRLLWATWRPSSIESPRTAETGGGTRTRTGAGDTLLGGWRQGFVTNLLNPKMGAFYVAVLPQFIPSGASHLAPGVLLAGVHILLAVIWACALITFAHMLRDRLQRPSARRHLDRLTGTVIAAFGVRLALGQSGAGRRNRRRPGQPPNGQPAHHPK</sequence>
<dbReference type="EMBL" id="JBBKAK010000001">
    <property type="protein sequence ID" value="MEJ8669177.1"/>
    <property type="molecule type" value="Genomic_DNA"/>
</dbReference>
<proteinExistence type="predicted"/>
<accession>A0ABU8UJZ7</accession>
<dbReference type="Pfam" id="PF01810">
    <property type="entry name" value="LysE"/>
    <property type="match status" value="1"/>
</dbReference>
<comment type="subcellular location">
    <subcellularLocation>
        <location evidence="1">Cell membrane</location>
        <topology evidence="1">Multi-pass membrane protein</topology>
    </subcellularLocation>
</comment>
<evidence type="ECO:0000256" key="1">
    <source>
        <dbReference type="ARBA" id="ARBA00004651"/>
    </source>
</evidence>
<name>A0ABU8UJZ7_9ACTN</name>
<feature type="transmembrane region" description="Helical" evidence="7">
    <location>
        <begin position="166"/>
        <end position="187"/>
    </location>
</feature>
<dbReference type="Proteomes" id="UP001376459">
    <property type="component" value="Unassembled WGS sequence"/>
</dbReference>
<dbReference type="PANTHER" id="PTHR30086">
    <property type="entry name" value="ARGININE EXPORTER PROTEIN ARGO"/>
    <property type="match status" value="1"/>
</dbReference>
<evidence type="ECO:0000256" key="5">
    <source>
        <dbReference type="ARBA" id="ARBA00023136"/>
    </source>
</evidence>
<dbReference type="PANTHER" id="PTHR30086:SF20">
    <property type="entry name" value="ARGININE EXPORTER PROTEIN ARGO-RELATED"/>
    <property type="match status" value="1"/>
</dbReference>
<evidence type="ECO:0000313" key="8">
    <source>
        <dbReference type="EMBL" id="MEJ8669177.1"/>
    </source>
</evidence>
<feature type="transmembrane region" description="Helical" evidence="7">
    <location>
        <begin position="6"/>
        <end position="29"/>
    </location>
</feature>
<protein>
    <submittedName>
        <fullName evidence="8">LysE family translocator</fullName>
    </submittedName>
</protein>
<feature type="region of interest" description="Disordered" evidence="6">
    <location>
        <begin position="220"/>
        <end position="243"/>
    </location>
</feature>
<evidence type="ECO:0000256" key="6">
    <source>
        <dbReference type="SAM" id="MobiDB-lite"/>
    </source>
</evidence>
<keyword evidence="3 7" id="KW-0812">Transmembrane</keyword>
<keyword evidence="9" id="KW-1185">Reference proteome</keyword>